<dbReference type="InterPro" id="IPR006311">
    <property type="entry name" value="TAT_signal"/>
</dbReference>
<dbReference type="NCBIfam" id="NF007746">
    <property type="entry name" value="PRK10426.1"/>
    <property type="match status" value="1"/>
</dbReference>
<evidence type="ECO:0000313" key="6">
    <source>
        <dbReference type="Proteomes" id="UP001595796"/>
    </source>
</evidence>
<dbReference type="PANTHER" id="PTHR46959:SF2">
    <property type="entry name" value="SULFOQUINOVOSIDASE"/>
    <property type="match status" value="1"/>
</dbReference>
<dbReference type="Proteomes" id="UP001595796">
    <property type="component" value="Unassembled WGS sequence"/>
</dbReference>
<dbReference type="Gene3D" id="2.60.40.1180">
    <property type="entry name" value="Golgi alpha-mannosidase II"/>
    <property type="match status" value="1"/>
</dbReference>
<dbReference type="SUPFAM" id="SSF74650">
    <property type="entry name" value="Galactose mutarotase-like"/>
    <property type="match status" value="1"/>
</dbReference>
<dbReference type="Pfam" id="PF21365">
    <property type="entry name" value="Glyco_hydro_31_3rd"/>
    <property type="match status" value="1"/>
</dbReference>
<reference evidence="6" key="1">
    <citation type="journal article" date="2019" name="Int. J. Syst. Evol. Microbiol.">
        <title>The Global Catalogue of Microorganisms (GCM) 10K type strain sequencing project: providing services to taxonomists for standard genome sequencing and annotation.</title>
        <authorList>
            <consortium name="The Broad Institute Genomics Platform"/>
            <consortium name="The Broad Institute Genome Sequencing Center for Infectious Disease"/>
            <person name="Wu L."/>
            <person name="Ma J."/>
        </authorList>
    </citation>
    <scope>NUCLEOTIDE SEQUENCE [LARGE SCALE GENOMIC DNA]</scope>
    <source>
        <strain evidence="6">CGMCC 1.16444</strain>
    </source>
</reference>
<dbReference type="InterPro" id="IPR000322">
    <property type="entry name" value="Glyco_hydro_31_TIM"/>
</dbReference>
<dbReference type="SUPFAM" id="SSF51445">
    <property type="entry name" value="(Trans)glycosidases"/>
    <property type="match status" value="1"/>
</dbReference>
<organism evidence="5 6">
    <name type="scientific">Flaviflagellibacter deserti</name>
    <dbReference type="NCBI Taxonomy" id="2267266"/>
    <lineage>
        <taxon>Bacteria</taxon>
        <taxon>Pseudomonadati</taxon>
        <taxon>Pseudomonadota</taxon>
        <taxon>Alphaproteobacteria</taxon>
        <taxon>Hyphomicrobiales</taxon>
        <taxon>Flaviflagellibacter</taxon>
    </lineage>
</organism>
<dbReference type="SUPFAM" id="SSF51011">
    <property type="entry name" value="Glycosyl hydrolase domain"/>
    <property type="match status" value="1"/>
</dbReference>
<dbReference type="PROSITE" id="PS51318">
    <property type="entry name" value="TAT"/>
    <property type="match status" value="1"/>
</dbReference>
<dbReference type="Gene3D" id="3.20.20.80">
    <property type="entry name" value="Glycosidases"/>
    <property type="match status" value="1"/>
</dbReference>
<dbReference type="CDD" id="cd14752">
    <property type="entry name" value="GH31_N"/>
    <property type="match status" value="1"/>
</dbReference>
<dbReference type="EMBL" id="JBHSJF010000001">
    <property type="protein sequence ID" value="MFC5066571.1"/>
    <property type="molecule type" value="Genomic_DNA"/>
</dbReference>
<evidence type="ECO:0000259" key="3">
    <source>
        <dbReference type="Pfam" id="PF01055"/>
    </source>
</evidence>
<feature type="domain" description="Glycosyl hydrolase family 31 C-terminal" evidence="4">
    <location>
        <begin position="637"/>
        <end position="723"/>
    </location>
</feature>
<evidence type="ECO:0000313" key="5">
    <source>
        <dbReference type="EMBL" id="MFC5066571.1"/>
    </source>
</evidence>
<dbReference type="PANTHER" id="PTHR46959">
    <property type="entry name" value="SULFOQUINOVOSIDASE"/>
    <property type="match status" value="1"/>
</dbReference>
<dbReference type="InterPro" id="IPR048395">
    <property type="entry name" value="Glyco_hydro_31_C"/>
</dbReference>
<gene>
    <name evidence="5" type="ORF">ACFPFW_00910</name>
</gene>
<dbReference type="EC" id="3.2.1.20" evidence="5"/>
<accession>A0ABV9YVB0</accession>
<dbReference type="GO" id="GO:0004558">
    <property type="term" value="F:alpha-1,4-glucosidase activity"/>
    <property type="evidence" value="ECO:0007669"/>
    <property type="project" value="UniProtKB-EC"/>
</dbReference>
<evidence type="ECO:0000259" key="4">
    <source>
        <dbReference type="Pfam" id="PF21365"/>
    </source>
</evidence>
<proteinExistence type="inferred from homology"/>
<sequence>MDIKRRDLFTGGLAGAALVALPQRAAAAVDTGMNYPVGDFVLSRTEKGLSVTHKQTPDRVLWATQSRGNFLAAEEASAAVTEVGSPEGTFKINDTVTTRYESPTIDDIQVAGSAATVSGTISGPADSVAYTLVFSAVSPTHLQFAIKLTGDKSSSLNRVVLAIDSSKDEAIFGCGSQLTYFNQKGKLVPILVQEHGIGRGKPIVTELVNLLDYDSGGTPFHTGKPVPYIMTSRLRCIFLEDYEYSEFDMRKADAIQIKIWSGKMSGRILYGKTPVDLLEAYTEYTGRMRKLPEWVHSGIILGIMGGTDKVRERIQRTKDAGVPVAGLWLQDWVGTHPTSAGTQLFWNWFLDEAYYPGWRQLVDDIAKDGGKILTYINPFLATIEGHDQLFQEGKAKGYLVQHADGSPYLIKNANFMVGMIDLSNPATRSWIKNVMKTNMVGTGAGGWMNDFGEALPLDAKLYGGADPWVWHNKFPEEWQRLSREVIDETGHGDEMVFFSRSGYTRSPGISTLFWLGDQLMTWDEYDGIKTALVGILSGGISGFSMMHSDIGGYVALKLDIAGKEIPIINRTPELMMRWMELNAFTAVMRTQEGITPNLSIEADSTPEMLEHLRLCGAIYRALTPYRKSLVDEANGRGLPLVRHLFLHYPDDPNTHDIRYQFLLGEDLMVAPVLDKGADSVEVYFPTGSAWNDAWTGKDAGQPGEWARMPAPLGKPAVFIRKGSPDATALATYLKDATAAN</sequence>
<dbReference type="CDD" id="cd06594">
    <property type="entry name" value="GH31_glucosidase_YihQ"/>
    <property type="match status" value="1"/>
</dbReference>
<name>A0ABV9YVB0_9HYPH</name>
<dbReference type="Gene3D" id="2.60.40.1760">
    <property type="entry name" value="glycosyl hydrolase (family 31)"/>
    <property type="match status" value="1"/>
</dbReference>
<dbReference type="Pfam" id="PF01055">
    <property type="entry name" value="Glyco_hydro_31_2nd"/>
    <property type="match status" value="1"/>
</dbReference>
<keyword evidence="6" id="KW-1185">Reference proteome</keyword>
<dbReference type="InterPro" id="IPR052990">
    <property type="entry name" value="Sulfoquinovosidase_GH31"/>
</dbReference>
<dbReference type="InterPro" id="IPR044112">
    <property type="entry name" value="YihQ_TIM-like"/>
</dbReference>
<dbReference type="InterPro" id="IPR013780">
    <property type="entry name" value="Glyco_hydro_b"/>
</dbReference>
<dbReference type="RefSeq" id="WP_114955351.1">
    <property type="nucleotide sequence ID" value="NZ_JBHSJF010000001.1"/>
</dbReference>
<dbReference type="InterPro" id="IPR011013">
    <property type="entry name" value="Gal_mutarotase_sf_dom"/>
</dbReference>
<keyword evidence="2 5" id="KW-0378">Hydrolase</keyword>
<dbReference type="InterPro" id="IPR017853">
    <property type="entry name" value="GH"/>
</dbReference>
<evidence type="ECO:0000256" key="2">
    <source>
        <dbReference type="RuleBase" id="RU361185"/>
    </source>
</evidence>
<evidence type="ECO:0000256" key="1">
    <source>
        <dbReference type="ARBA" id="ARBA00007806"/>
    </source>
</evidence>
<comment type="caution">
    <text evidence="5">The sequence shown here is derived from an EMBL/GenBank/DDBJ whole genome shotgun (WGS) entry which is preliminary data.</text>
</comment>
<protein>
    <submittedName>
        <fullName evidence="5">Alpha-glucosidase</fullName>
        <ecNumber evidence="5">3.2.1.20</ecNumber>
    </submittedName>
</protein>
<comment type="similarity">
    <text evidence="1 2">Belongs to the glycosyl hydrolase 31 family.</text>
</comment>
<keyword evidence="2 5" id="KW-0326">Glycosidase</keyword>
<feature type="domain" description="Glycoside hydrolase family 31 TIM barrel" evidence="3">
    <location>
        <begin position="307"/>
        <end position="594"/>
    </location>
</feature>